<evidence type="ECO:0000256" key="7">
    <source>
        <dbReference type="ARBA" id="ARBA00034105"/>
    </source>
</evidence>
<comment type="catalytic activity">
    <reaction evidence="1">
        <text>S-ubiquitinyl-[E2 ubiquitin-conjugating enzyme]-L-cysteine + [acceptor protein]-L-lysine = [E2 ubiquitin-conjugating enzyme]-L-cysteine + N(6)-ubiquitinyl-[acceptor protein]-L-lysine.</text>
        <dbReference type="EC" id="2.3.2.26"/>
    </reaction>
</comment>
<evidence type="ECO:0000256" key="10">
    <source>
        <dbReference type="PROSITE-ProRule" id="PRU00104"/>
    </source>
</evidence>
<dbReference type="PROSITE" id="PS50096">
    <property type="entry name" value="IQ"/>
    <property type="match status" value="1"/>
</dbReference>
<dbReference type="GO" id="GO:0006511">
    <property type="term" value="P:ubiquitin-dependent protein catabolic process"/>
    <property type="evidence" value="ECO:0007669"/>
    <property type="project" value="TreeGrafter"/>
</dbReference>
<evidence type="ECO:0000256" key="2">
    <source>
        <dbReference type="ARBA" id="ARBA00004906"/>
    </source>
</evidence>
<dbReference type="FunFam" id="3.30.2410.10:FF:000012">
    <property type="entry name" value="Ubiquitin-protein ligase E3B"/>
    <property type="match status" value="1"/>
</dbReference>
<dbReference type="GO" id="GO:0009966">
    <property type="term" value="P:regulation of signal transduction"/>
    <property type="evidence" value="ECO:0007669"/>
    <property type="project" value="UniProtKB-ARBA"/>
</dbReference>
<keyword evidence="6" id="KW-0770">Synapse</keyword>
<dbReference type="InterPro" id="IPR044611">
    <property type="entry name" value="E3A/B/C-like"/>
</dbReference>
<feature type="domain" description="HECT" evidence="11">
    <location>
        <begin position="737"/>
        <end position="1102"/>
    </location>
</feature>
<proteinExistence type="predicted"/>
<dbReference type="OrthoDB" id="8068875at2759"/>
<evidence type="ECO:0000259" key="11">
    <source>
        <dbReference type="PROSITE" id="PS50237"/>
    </source>
</evidence>
<evidence type="ECO:0000256" key="6">
    <source>
        <dbReference type="ARBA" id="ARBA00023018"/>
    </source>
</evidence>
<dbReference type="InterPro" id="IPR000048">
    <property type="entry name" value="IQ_motif_EF-hand-BS"/>
</dbReference>
<keyword evidence="4" id="KW-0808">Transferase</keyword>
<dbReference type="Pfam" id="PF00632">
    <property type="entry name" value="HECT"/>
    <property type="match status" value="1"/>
</dbReference>
<dbReference type="SUPFAM" id="SSF56204">
    <property type="entry name" value="Hect, E3 ligase catalytic domain"/>
    <property type="match status" value="1"/>
</dbReference>
<dbReference type="Gene3D" id="3.30.2160.10">
    <property type="entry name" value="Hect, E3 ligase catalytic domain"/>
    <property type="match status" value="1"/>
</dbReference>
<dbReference type="AlphaFoldDB" id="A0A0K2UUK6"/>
<keyword evidence="12" id="KW-0436">Ligase</keyword>
<reference evidence="12" key="1">
    <citation type="submission" date="2014-05" db="EMBL/GenBank/DDBJ databases">
        <authorList>
            <person name="Chronopoulou M."/>
        </authorList>
    </citation>
    <scope>NUCLEOTIDE SEQUENCE</scope>
    <source>
        <tissue evidence="12">Whole organism</tissue>
    </source>
</reference>
<comment type="pathway">
    <text evidence="2">Protein modification; protein ubiquitination.</text>
</comment>
<evidence type="ECO:0000256" key="4">
    <source>
        <dbReference type="ARBA" id="ARBA00022679"/>
    </source>
</evidence>
<evidence type="ECO:0000256" key="3">
    <source>
        <dbReference type="ARBA" id="ARBA00012485"/>
    </source>
</evidence>
<organism evidence="12">
    <name type="scientific">Lepeophtheirus salmonis</name>
    <name type="common">Salmon louse</name>
    <name type="synonym">Caligus salmonis</name>
    <dbReference type="NCBI Taxonomy" id="72036"/>
    <lineage>
        <taxon>Eukaryota</taxon>
        <taxon>Metazoa</taxon>
        <taxon>Ecdysozoa</taxon>
        <taxon>Arthropoda</taxon>
        <taxon>Crustacea</taxon>
        <taxon>Multicrustacea</taxon>
        <taxon>Hexanauplia</taxon>
        <taxon>Copepoda</taxon>
        <taxon>Siphonostomatoida</taxon>
        <taxon>Caligidae</taxon>
        <taxon>Lepeophtheirus</taxon>
    </lineage>
</organism>
<dbReference type="EC" id="2.3.2.26" evidence="3"/>
<dbReference type="SMART" id="SM00119">
    <property type="entry name" value="HECTc"/>
    <property type="match status" value="1"/>
</dbReference>
<protein>
    <recommendedName>
        <fullName evidence="8">Ubiquitin-protein ligase E3B</fullName>
        <ecNumber evidence="3">2.3.2.26</ecNumber>
    </recommendedName>
    <alternativeName>
        <fullName evidence="9">HECT-type ubiquitin transferase E3B</fullName>
    </alternativeName>
</protein>
<keyword evidence="5 10" id="KW-0833">Ubl conjugation pathway</keyword>
<sequence>MFSGSKLQNHANKNKDAFILAVKEAREERKAERVKEQASITIQSHIRGWLARLKIRNEIIKKFNAALEKRDPLPIDVYIASRNYLNFVPQNLNVKIYSERFEKLCAFIVNSISSESPKVSYLVVFFNKEHSLRWISHMKLILSLTSNRIGTISSNALDSKEISTLLSVLVSFTSVKTWAILKMFDKLVAGMKQLTSNFMGHLVNSADIYLNIKKVLLNGVCSRFKLKKTSFHALIVLITRPIVAADFSDKLLSLFILHILSIPGFIHHIDDDVFSEFDNDNLLYKCLVLLSKDDQQLKIYFNVLEGSYALCLTANLIHWIYRSSNQSLAFDLNTIYVLNHLLESCGFYVTTKQSNLSHWHPILGWFSAGIDQYLQDSMGLVKNQIAKLWSPIMLKRMIIPLQAVVDKLPSDFRSNDSGLEVPDPPSPGDPNIAKQLMKKAMEKTKNSGVTKFINSVSSSTSLASYSNSSFSMSSSSKICTKLGSHEATHVSNICALYQTAIKTLSQLKLEIISCLCYKNLLLSPLFTFLSSLGPTLGLKQFSDHLTSNPMRQMSQPIPPEFQTLALLCDCVSYLVTILDDVEFYEKKSPFDVRHYVALSYCVNNLLYKAVNDDLITDPETNPLCNSLLGLLGVLYRRDNRRQYVKLNHWLIKDCKPNTLITDSLKEKKSSLFLLQKLPHIIPHEDRVVFFRKKVMADKSAIGVASTREYWEPTASTLITVHRSRIVEDGYRHLGKLSSRSLKGVIRVKFINTQGLDEAGIDQDGVFKEFLEETIKRVFDPGLNLFCSTSDNRLYPSPTSHLTENYLQLFEFVGKMIGKAVYEGIVVEIPFAPFFISQILSKDHSAYYSYLDELPSMDPELYKNLTYIKYFDGNVTDLDLTFSYDQDVLGRVVTHELIEGGRSVLVNDCNKISYIHHVAQFVLHSQIKEQVAAFTRGFRAILPIDWLNLFSPPEVLRLISGDNLPLDLKDLRRHTHYYGGFHDSHKVIVWLWEILDRDFDDKERSSFLKFVTSCSKPPLLGFENLEPAFSIRCVEVAEDEDDGDTVGSVLRGFLALKKRDPVNRLPTASTCFNLLKLPNYQKKATLRDKLRYAISSNTGFELS</sequence>
<feature type="active site" description="Glycyl thioester intermediate" evidence="10">
    <location>
        <position position="1070"/>
    </location>
</feature>
<dbReference type="Gene3D" id="3.30.2410.10">
    <property type="entry name" value="Hect, E3 ligase catalytic domain"/>
    <property type="match status" value="1"/>
</dbReference>
<name>A0A0K2UUK6_LEPSM</name>
<dbReference type="Pfam" id="PF00612">
    <property type="entry name" value="IQ"/>
    <property type="match status" value="1"/>
</dbReference>
<dbReference type="GO" id="GO:0061630">
    <property type="term" value="F:ubiquitin protein ligase activity"/>
    <property type="evidence" value="ECO:0007669"/>
    <property type="project" value="UniProtKB-EC"/>
</dbReference>
<evidence type="ECO:0000256" key="5">
    <source>
        <dbReference type="ARBA" id="ARBA00022786"/>
    </source>
</evidence>
<dbReference type="Gene3D" id="3.90.1750.10">
    <property type="entry name" value="Hect, E3 ligase catalytic domains"/>
    <property type="match status" value="1"/>
</dbReference>
<comment type="subcellular location">
    <subcellularLocation>
        <location evidence="7">Postsynaptic density</location>
    </subcellularLocation>
</comment>
<accession>A0A0K2UUK6</accession>
<dbReference type="FunFam" id="3.30.2160.10:FF:000002">
    <property type="entry name" value="Putative Ubiquitin-protein ligase E3C"/>
    <property type="match status" value="1"/>
</dbReference>
<dbReference type="InterPro" id="IPR000569">
    <property type="entry name" value="HECT_dom"/>
</dbReference>
<evidence type="ECO:0000313" key="12">
    <source>
        <dbReference type="EMBL" id="CDW41958.1"/>
    </source>
</evidence>
<dbReference type="GO" id="GO:0014069">
    <property type="term" value="C:postsynaptic density"/>
    <property type="evidence" value="ECO:0007669"/>
    <property type="project" value="UniProtKB-SubCell"/>
</dbReference>
<evidence type="ECO:0000256" key="8">
    <source>
        <dbReference type="ARBA" id="ARBA00067505"/>
    </source>
</evidence>
<dbReference type="PANTHER" id="PTHR45700">
    <property type="entry name" value="UBIQUITIN-PROTEIN LIGASE E3C"/>
    <property type="match status" value="1"/>
</dbReference>
<evidence type="ECO:0000256" key="9">
    <source>
        <dbReference type="ARBA" id="ARBA00077267"/>
    </source>
</evidence>
<dbReference type="GO" id="GO:0016874">
    <property type="term" value="F:ligase activity"/>
    <property type="evidence" value="ECO:0007669"/>
    <property type="project" value="UniProtKB-KW"/>
</dbReference>
<dbReference type="InterPro" id="IPR035983">
    <property type="entry name" value="Hect_E3_ubiquitin_ligase"/>
</dbReference>
<dbReference type="GO" id="GO:0000209">
    <property type="term" value="P:protein polyubiquitination"/>
    <property type="evidence" value="ECO:0007669"/>
    <property type="project" value="InterPro"/>
</dbReference>
<dbReference type="PANTHER" id="PTHR45700:SF3">
    <property type="entry name" value="UBIQUITIN-PROTEIN LIGASE E3B"/>
    <property type="match status" value="1"/>
</dbReference>
<dbReference type="PROSITE" id="PS50237">
    <property type="entry name" value="HECT"/>
    <property type="match status" value="1"/>
</dbReference>
<dbReference type="CDD" id="cd00078">
    <property type="entry name" value="HECTc"/>
    <property type="match status" value="1"/>
</dbReference>
<dbReference type="EMBL" id="HACA01024597">
    <property type="protein sequence ID" value="CDW41958.1"/>
    <property type="molecule type" value="Transcribed_RNA"/>
</dbReference>
<evidence type="ECO:0000256" key="1">
    <source>
        <dbReference type="ARBA" id="ARBA00000885"/>
    </source>
</evidence>